<sequence length="445" mass="49262">MSNSTSRWYPSSAPGNVPLRRVQTQIVETEIKDAIQRLGVATSNVYDNISVLSTHWGSDDTGGEKDSSLFIETIQKLQNVDAHKCILSPQGHTDMELARDVFIALPPRASSRKLFIFHYAGHGIPGTTFITPKIGQKPGQGPELDLSRLKNELKAEASCQDLDVLFVVDTRFTPISVSGWGSMAKGARIESVAGAARKGVTASDGRTFTEHWCAAFNKLLDAGKSFTSEDIIKNINSDSELEQFPSLFVLLEGWDLPITFSLHPSTIESSFSSVLTSQTAVTVFHVEENPDSLSVKQLIEYFNNTPVPITILGTLPVSGTLIVLRMSVFLQELLAGSRVAFMLEDELNQKMSISTKLISLWHQLGWLPTCRITESLILGPTYILNPYVTVTPSAILTFNTIDLTHYLHVDVNNMVLPRPRISHELESYQSQCTIIRLKQSIWSID</sequence>
<dbReference type="HOGENOM" id="CLU_043686_0_0_1"/>
<organism evidence="2">
    <name type="scientific">Laccaria bicolor (strain S238N-H82 / ATCC MYA-4686)</name>
    <name type="common">Bicoloured deceiver</name>
    <name type="synonym">Laccaria laccata var. bicolor</name>
    <dbReference type="NCBI Taxonomy" id="486041"/>
    <lineage>
        <taxon>Eukaryota</taxon>
        <taxon>Fungi</taxon>
        <taxon>Dikarya</taxon>
        <taxon>Basidiomycota</taxon>
        <taxon>Agaricomycotina</taxon>
        <taxon>Agaricomycetes</taxon>
        <taxon>Agaricomycetidae</taxon>
        <taxon>Agaricales</taxon>
        <taxon>Agaricineae</taxon>
        <taxon>Hydnangiaceae</taxon>
        <taxon>Laccaria</taxon>
    </lineage>
</organism>
<evidence type="ECO:0000313" key="1">
    <source>
        <dbReference type="EMBL" id="EDR04542.1"/>
    </source>
</evidence>
<dbReference type="InParanoid" id="B0DLD1"/>
<proteinExistence type="predicted"/>
<reference evidence="1 2" key="1">
    <citation type="journal article" date="2008" name="Nature">
        <title>The genome of Laccaria bicolor provides insights into mycorrhizal symbiosis.</title>
        <authorList>
            <person name="Martin F."/>
            <person name="Aerts A."/>
            <person name="Ahren D."/>
            <person name="Brun A."/>
            <person name="Danchin E.G.J."/>
            <person name="Duchaussoy F."/>
            <person name="Gibon J."/>
            <person name="Kohler A."/>
            <person name="Lindquist E."/>
            <person name="Pereda V."/>
            <person name="Salamov A."/>
            <person name="Shapiro H.J."/>
            <person name="Wuyts J."/>
            <person name="Blaudez D."/>
            <person name="Buee M."/>
            <person name="Brokstein P."/>
            <person name="Canbaeck B."/>
            <person name="Cohen D."/>
            <person name="Courty P.E."/>
            <person name="Coutinho P.M."/>
            <person name="Delaruelle C."/>
            <person name="Detter J.C."/>
            <person name="Deveau A."/>
            <person name="DiFazio S."/>
            <person name="Duplessis S."/>
            <person name="Fraissinet-Tachet L."/>
            <person name="Lucic E."/>
            <person name="Frey-Klett P."/>
            <person name="Fourrey C."/>
            <person name="Feussner I."/>
            <person name="Gay G."/>
            <person name="Grimwood J."/>
            <person name="Hoegger P.J."/>
            <person name="Jain P."/>
            <person name="Kilaru S."/>
            <person name="Labbe J."/>
            <person name="Lin Y.C."/>
            <person name="Legue V."/>
            <person name="Le Tacon F."/>
            <person name="Marmeisse R."/>
            <person name="Melayah D."/>
            <person name="Montanini B."/>
            <person name="Muratet M."/>
            <person name="Nehls U."/>
            <person name="Niculita-Hirzel H."/>
            <person name="Oudot-Le Secq M.P."/>
            <person name="Peter M."/>
            <person name="Quesneville H."/>
            <person name="Rajashekar B."/>
            <person name="Reich M."/>
            <person name="Rouhier N."/>
            <person name="Schmutz J."/>
            <person name="Yin T."/>
            <person name="Chalot M."/>
            <person name="Henrissat B."/>
            <person name="Kuees U."/>
            <person name="Lucas S."/>
            <person name="Van de Peer Y."/>
            <person name="Podila G.K."/>
            <person name="Polle A."/>
            <person name="Pukkila P.J."/>
            <person name="Richardson P.M."/>
            <person name="Rouze P."/>
            <person name="Sanders I.R."/>
            <person name="Stajich J.E."/>
            <person name="Tunlid A."/>
            <person name="Tuskan G."/>
            <person name="Grigoriev I.V."/>
        </authorList>
    </citation>
    <scope>NUCLEOTIDE SEQUENCE [LARGE SCALE GENOMIC DNA]</scope>
    <source>
        <strain evidence="2">S238N-H82 / ATCC MYA-4686</strain>
    </source>
</reference>
<name>B0DLD1_LACBS</name>
<dbReference type="KEGG" id="lbc:LACBIDRAFT_330462"/>
<accession>B0DLD1</accession>
<dbReference type="STRING" id="486041.B0DLD1"/>
<dbReference type="EMBL" id="DS547117">
    <property type="protein sequence ID" value="EDR04542.1"/>
    <property type="molecule type" value="Genomic_DNA"/>
</dbReference>
<dbReference type="AlphaFoldDB" id="B0DLD1"/>
<protein>
    <submittedName>
        <fullName evidence="1">Predicted protein</fullName>
    </submittedName>
</protein>
<dbReference type="GeneID" id="6080416"/>
<keyword evidence="2" id="KW-1185">Reference proteome</keyword>
<dbReference type="RefSeq" id="XP_001884714.1">
    <property type="nucleotide sequence ID" value="XM_001884679.1"/>
</dbReference>
<dbReference type="Proteomes" id="UP000001194">
    <property type="component" value="Unassembled WGS sequence"/>
</dbReference>
<gene>
    <name evidence="1" type="ORF">LACBIDRAFT_330462</name>
</gene>
<dbReference type="OrthoDB" id="2996712at2759"/>
<evidence type="ECO:0000313" key="2">
    <source>
        <dbReference type="Proteomes" id="UP000001194"/>
    </source>
</evidence>